<name>A0A401ZN67_9CHLR</name>
<dbReference type="InterPro" id="IPR004378">
    <property type="entry name" value="F420H2_quin_Rdtase"/>
</dbReference>
<dbReference type="Gene3D" id="2.30.110.10">
    <property type="entry name" value="Electron Transport, Fmn-binding Protein, Chain A"/>
    <property type="match status" value="1"/>
</dbReference>
<proteinExistence type="predicted"/>
<gene>
    <name evidence="1" type="ORF">KDAU_55930</name>
</gene>
<dbReference type="Pfam" id="PF04075">
    <property type="entry name" value="F420H2_quin_red"/>
    <property type="match status" value="1"/>
</dbReference>
<dbReference type="AlphaFoldDB" id="A0A401ZN67"/>
<evidence type="ECO:0000313" key="1">
    <source>
        <dbReference type="EMBL" id="GCE08264.1"/>
    </source>
</evidence>
<dbReference type="NCBIfam" id="TIGR00026">
    <property type="entry name" value="hi_GC_TIGR00026"/>
    <property type="match status" value="1"/>
</dbReference>
<comment type="caution">
    <text evidence="1">The sequence shown here is derived from an EMBL/GenBank/DDBJ whole genome shotgun (WGS) entry which is preliminary data.</text>
</comment>
<accession>A0A401ZN67</accession>
<dbReference type="GO" id="GO:0016491">
    <property type="term" value="F:oxidoreductase activity"/>
    <property type="evidence" value="ECO:0007669"/>
    <property type="project" value="InterPro"/>
</dbReference>
<keyword evidence="2" id="KW-1185">Reference proteome</keyword>
<dbReference type="InterPro" id="IPR012349">
    <property type="entry name" value="Split_barrel_FMN-bd"/>
</dbReference>
<protein>
    <submittedName>
        <fullName evidence="1">Nitroreductase</fullName>
    </submittedName>
</protein>
<dbReference type="RefSeq" id="WP_126600701.1">
    <property type="nucleotide sequence ID" value="NZ_BIFQ01000002.1"/>
</dbReference>
<dbReference type="OrthoDB" id="5186446at2"/>
<sequence length="150" mass="16461">MTKTKKAPWFATLGNKLTVPLLRAGVKLNGTGNYPMYLLTVRGRKSGQPRTVPIVTIERNGNRYLASPYGTVAWVRNLQAAGEATLTRGGRVETVKARELPQREAALVLQADIKGGNPFARYYQVTAESSFEEFERVAASHPVFLLQGAV</sequence>
<reference evidence="2" key="1">
    <citation type="submission" date="2018-12" db="EMBL/GenBank/DDBJ databases">
        <title>Tengunoibacter tsumagoiensis gen. nov., sp. nov., Dictyobacter kobayashii sp. nov., D. alpinus sp. nov., and D. joshuensis sp. nov. and description of Dictyobacteraceae fam. nov. within the order Ktedonobacterales isolated from Tengu-no-mugimeshi.</title>
        <authorList>
            <person name="Wang C.M."/>
            <person name="Zheng Y."/>
            <person name="Sakai Y."/>
            <person name="Toyoda A."/>
            <person name="Minakuchi Y."/>
            <person name="Abe K."/>
            <person name="Yokota A."/>
            <person name="Yabe S."/>
        </authorList>
    </citation>
    <scope>NUCLEOTIDE SEQUENCE [LARGE SCALE GENOMIC DNA]</scope>
    <source>
        <strain evidence="2">S-27</strain>
    </source>
</reference>
<organism evidence="1 2">
    <name type="scientific">Dictyobacter aurantiacus</name>
    <dbReference type="NCBI Taxonomy" id="1936993"/>
    <lineage>
        <taxon>Bacteria</taxon>
        <taxon>Bacillati</taxon>
        <taxon>Chloroflexota</taxon>
        <taxon>Ktedonobacteria</taxon>
        <taxon>Ktedonobacterales</taxon>
        <taxon>Dictyobacteraceae</taxon>
        <taxon>Dictyobacter</taxon>
    </lineage>
</organism>
<dbReference type="Proteomes" id="UP000287224">
    <property type="component" value="Unassembled WGS sequence"/>
</dbReference>
<dbReference type="EMBL" id="BIFQ01000002">
    <property type="protein sequence ID" value="GCE08264.1"/>
    <property type="molecule type" value="Genomic_DNA"/>
</dbReference>
<evidence type="ECO:0000313" key="2">
    <source>
        <dbReference type="Proteomes" id="UP000287224"/>
    </source>
</evidence>